<proteinExistence type="predicted"/>
<accession>A0ACC0FWZ8</accession>
<keyword evidence="2" id="KW-1185">Reference proteome</keyword>
<evidence type="ECO:0000313" key="2">
    <source>
        <dbReference type="Proteomes" id="UP001060215"/>
    </source>
</evidence>
<reference evidence="1 2" key="1">
    <citation type="journal article" date="2022" name="Plant J.">
        <title>Chromosome-level genome of Camellia lanceoleosa provides a valuable resource for understanding genome evolution and self-incompatibility.</title>
        <authorList>
            <person name="Gong W."/>
            <person name="Xiao S."/>
            <person name="Wang L."/>
            <person name="Liao Z."/>
            <person name="Chang Y."/>
            <person name="Mo W."/>
            <person name="Hu G."/>
            <person name="Li W."/>
            <person name="Zhao G."/>
            <person name="Zhu H."/>
            <person name="Hu X."/>
            <person name="Ji K."/>
            <person name="Xiang X."/>
            <person name="Song Q."/>
            <person name="Yuan D."/>
            <person name="Jin S."/>
            <person name="Zhang L."/>
        </authorList>
    </citation>
    <scope>NUCLEOTIDE SEQUENCE [LARGE SCALE GENOMIC DNA]</scope>
    <source>
        <strain evidence="1">SQ_2022a</strain>
    </source>
</reference>
<gene>
    <name evidence="1" type="ORF">LOK49_LG11G01153</name>
</gene>
<dbReference type="Proteomes" id="UP001060215">
    <property type="component" value="Chromosome 12"/>
</dbReference>
<protein>
    <submittedName>
        <fullName evidence="1">Uncharacterized protein</fullName>
    </submittedName>
</protein>
<comment type="caution">
    <text evidence="1">The sequence shown here is derived from an EMBL/GenBank/DDBJ whole genome shotgun (WGS) entry which is preliminary data.</text>
</comment>
<dbReference type="EMBL" id="CM045769">
    <property type="protein sequence ID" value="KAI7993305.1"/>
    <property type="molecule type" value="Genomic_DNA"/>
</dbReference>
<evidence type="ECO:0000313" key="1">
    <source>
        <dbReference type="EMBL" id="KAI7993305.1"/>
    </source>
</evidence>
<sequence length="415" mass="47601">MRCIQERSICFGQNWIIWGDFNDILHPAEKRGGLARPHWSLIPFRSFVDGCGLLDLGYQGFPFTWRNNRHTEGYIVERLDRVLASADWRVSFDRATVTHCECIGSDHNSLLLDLYPHAVRPRSWFKFDSRWIGERDCKTTIQRSWEAIIPGSRMFQRKVLTDPWCPRCGVELETLDHLLLRCPDSQLVWKCSPLRLEWPPHITLDCFSEWWQYLEHLFASLEHGDKNLQLVCYICWALWKSRNAWVFSQIRQLPPSISSLAVAEWIEFSVALDLPPREQASSLPSVSTAALSHISPPITRWLCPPCGSIKLNVDASTRERASRAGIGIVARTSVGAILFIKSIPLFTCPSPRVLEALAVREALQQVLFGQHRNIIVEGDAKVVYQSLNGAMQPPRDIVRIVQDPHIKSFFQFSLF</sequence>
<organism evidence="1 2">
    <name type="scientific">Camellia lanceoleosa</name>
    <dbReference type="NCBI Taxonomy" id="1840588"/>
    <lineage>
        <taxon>Eukaryota</taxon>
        <taxon>Viridiplantae</taxon>
        <taxon>Streptophyta</taxon>
        <taxon>Embryophyta</taxon>
        <taxon>Tracheophyta</taxon>
        <taxon>Spermatophyta</taxon>
        <taxon>Magnoliopsida</taxon>
        <taxon>eudicotyledons</taxon>
        <taxon>Gunneridae</taxon>
        <taxon>Pentapetalae</taxon>
        <taxon>asterids</taxon>
        <taxon>Ericales</taxon>
        <taxon>Theaceae</taxon>
        <taxon>Camellia</taxon>
    </lineage>
</organism>
<name>A0ACC0FWZ8_9ERIC</name>